<keyword evidence="1" id="KW-0812">Transmembrane</keyword>
<dbReference type="Gene3D" id="3.55.50.30">
    <property type="match status" value="1"/>
</dbReference>
<evidence type="ECO:0000256" key="1">
    <source>
        <dbReference type="SAM" id="Phobius"/>
    </source>
</evidence>
<dbReference type="PANTHER" id="PTHR30273:SF2">
    <property type="entry name" value="PROTEIN FECR"/>
    <property type="match status" value="1"/>
</dbReference>
<accession>A0ABY6CQP9</accession>
<keyword evidence="1" id="KW-1133">Transmembrane helix</keyword>
<name>A0ABY6CQP9_9BACT</name>
<organism evidence="3 4">
    <name type="scientific">Reichenbachiella agarivorans</name>
    <dbReference type="NCBI Taxonomy" id="2979464"/>
    <lineage>
        <taxon>Bacteria</taxon>
        <taxon>Pseudomonadati</taxon>
        <taxon>Bacteroidota</taxon>
        <taxon>Cytophagia</taxon>
        <taxon>Cytophagales</taxon>
        <taxon>Reichenbachiellaceae</taxon>
        <taxon>Reichenbachiella</taxon>
    </lineage>
</organism>
<evidence type="ECO:0000313" key="4">
    <source>
        <dbReference type="Proteomes" id="UP001065174"/>
    </source>
</evidence>
<feature type="domain" description="FecR protein" evidence="2">
    <location>
        <begin position="107"/>
        <end position="198"/>
    </location>
</feature>
<dbReference type="PANTHER" id="PTHR30273">
    <property type="entry name" value="PERIPLASMIC SIGNAL SENSOR AND SIGMA FACTOR ACTIVATOR FECR-RELATED"/>
    <property type="match status" value="1"/>
</dbReference>
<dbReference type="Pfam" id="PF04773">
    <property type="entry name" value="FecR"/>
    <property type="match status" value="1"/>
</dbReference>
<feature type="transmembrane region" description="Helical" evidence="1">
    <location>
        <begin position="78"/>
        <end position="97"/>
    </location>
</feature>
<gene>
    <name evidence="3" type="ORF">N6H18_02560</name>
</gene>
<dbReference type="Proteomes" id="UP001065174">
    <property type="component" value="Chromosome"/>
</dbReference>
<dbReference type="InterPro" id="IPR012373">
    <property type="entry name" value="Ferrdict_sens_TM"/>
</dbReference>
<keyword evidence="1" id="KW-0472">Membrane</keyword>
<proteinExistence type="predicted"/>
<reference evidence="3" key="1">
    <citation type="submission" date="2022-09" db="EMBL/GenBank/DDBJ databases">
        <title>Comparative genomics and taxonomic characterization of three novel marine species of genus Reichenbachiella exhibiting antioxidant and polysaccharide degradation activities.</title>
        <authorList>
            <person name="Muhammad N."/>
            <person name="Lee Y.-J."/>
            <person name="Ko J."/>
            <person name="Kim S.-G."/>
        </authorList>
    </citation>
    <scope>NUCLEOTIDE SEQUENCE</scope>
    <source>
        <strain evidence="3">BKB1-1</strain>
    </source>
</reference>
<evidence type="ECO:0000313" key="3">
    <source>
        <dbReference type="EMBL" id="UXP32840.1"/>
    </source>
</evidence>
<dbReference type="RefSeq" id="WP_262310272.1">
    <property type="nucleotide sequence ID" value="NZ_CP106679.1"/>
</dbReference>
<dbReference type="Gene3D" id="2.60.120.1440">
    <property type="match status" value="1"/>
</dbReference>
<dbReference type="EMBL" id="CP106679">
    <property type="protein sequence ID" value="UXP32840.1"/>
    <property type="molecule type" value="Genomic_DNA"/>
</dbReference>
<dbReference type="InterPro" id="IPR006860">
    <property type="entry name" value="FecR"/>
</dbReference>
<protein>
    <submittedName>
        <fullName evidence="3">FecR domain-containing protein</fullName>
    </submittedName>
</protein>
<evidence type="ECO:0000259" key="2">
    <source>
        <dbReference type="Pfam" id="PF04773"/>
    </source>
</evidence>
<sequence length="311" mass="35526">MKKRSHILASLIDKYFSKKSSVDEKKLLDNFASSYDQDYSWDSETMGDKEELSERIFQNITREIEQDQKVKPLYHWQYAVSIAASLALLLTFTFLFLGNSDRTVLVETGSQMDSVFMADGSMIYLGANSAFAYDKGFNDRSRPITLLRGSAFFEVAKNPDKPFVITSGDIKTTVLGTSFNIQMDEQHCLVTVRSGKVNVASRSESVDLLPNEEAYFSNQTAILRKRTATETWLTQWYKKDLELKDVRLDQVLRVLDYKFGVKSTKIDQQILDTRVTVFIQDKATLTSVIEQLNYITSNLKIEIYGGRITIK</sequence>
<keyword evidence="4" id="KW-1185">Reference proteome</keyword>